<dbReference type="AlphaFoldDB" id="A0A6J8DX99"/>
<proteinExistence type="predicted"/>
<feature type="region of interest" description="Disordered" evidence="1">
    <location>
        <begin position="347"/>
        <end position="371"/>
    </location>
</feature>
<dbReference type="Proteomes" id="UP000507470">
    <property type="component" value="Unassembled WGS sequence"/>
</dbReference>
<evidence type="ECO:0000259" key="3">
    <source>
        <dbReference type="Pfam" id="PF20700"/>
    </source>
</evidence>
<protein>
    <recommendedName>
        <fullName evidence="3">Mutator-like transposase domain-containing protein</fullName>
    </recommendedName>
</protein>
<name>A0A6J8DX99_MYTCO</name>
<accession>A0A6J8DX99</accession>
<organism evidence="4 5">
    <name type="scientific">Mytilus coruscus</name>
    <name type="common">Sea mussel</name>
    <dbReference type="NCBI Taxonomy" id="42192"/>
    <lineage>
        <taxon>Eukaryota</taxon>
        <taxon>Metazoa</taxon>
        <taxon>Spiralia</taxon>
        <taxon>Lophotrochozoa</taxon>
        <taxon>Mollusca</taxon>
        <taxon>Bivalvia</taxon>
        <taxon>Autobranchia</taxon>
        <taxon>Pteriomorphia</taxon>
        <taxon>Mytilida</taxon>
        <taxon>Mytiloidea</taxon>
        <taxon>Mytilidae</taxon>
        <taxon>Mytilinae</taxon>
        <taxon>Mytilus</taxon>
    </lineage>
</organism>
<gene>
    <name evidence="4" type="ORF">MCOR_44963</name>
</gene>
<keyword evidence="2" id="KW-0472">Membrane</keyword>
<sequence length="477" mass="54250">MSEKLEVVKSVNRERGLPENVINVTVDGRYNSQTITSRKKPGLNATQAFTLAIKTMTERKYIVASFAQNQMCWKGAWLRGKGFDVNCPNGHEDCTSNLYRAAPVSEYQMGKEIGSQLALQDILVKNATTDGDGRAAKGIDDATRALHPMWKVERLADYVHLGQSQFRASLRAQFSEGIIYGRTKEIKKEMMKDFNQDVKCRSSMIVGQLMEQYKRNTDDVCKDLPKALQATIRCYDVNDSSDEKALSSERIINIALLIVILVLVAGIRIYVRYIKQRYRKRLVSCIFIDTCNTLYIHITWVITAINIPTAERNADESQHYSEIIEEDSILTPPQEIDRIVAENSNTTALSDEHSSASSNTDIDASENLDDGYEKPYTTLVANNGGEDEHVYRKTKQNWTYENLTSFENATFGHSVEITEQEFSWGETKPNVYANEGQESANMHYGENYSKETEDDFQRSNVYKQKETTEYINLSLKQ</sequence>
<feature type="domain" description="Mutator-like transposase" evidence="3">
    <location>
        <begin position="1"/>
        <end position="236"/>
    </location>
</feature>
<reference evidence="4 5" key="1">
    <citation type="submission" date="2020-06" db="EMBL/GenBank/DDBJ databases">
        <authorList>
            <person name="Li R."/>
            <person name="Bekaert M."/>
        </authorList>
    </citation>
    <scope>NUCLEOTIDE SEQUENCE [LARGE SCALE GENOMIC DNA]</scope>
    <source>
        <strain evidence="5">wild</strain>
    </source>
</reference>
<evidence type="ECO:0000256" key="2">
    <source>
        <dbReference type="SAM" id="Phobius"/>
    </source>
</evidence>
<keyword evidence="2" id="KW-1133">Transmembrane helix</keyword>
<feature type="transmembrane region" description="Helical" evidence="2">
    <location>
        <begin position="251"/>
        <end position="271"/>
    </location>
</feature>
<dbReference type="EMBL" id="CACVKT020007931">
    <property type="protein sequence ID" value="CAC5411924.1"/>
    <property type="molecule type" value="Genomic_DNA"/>
</dbReference>
<dbReference type="Pfam" id="PF20700">
    <property type="entry name" value="Mutator"/>
    <property type="match status" value="1"/>
</dbReference>
<evidence type="ECO:0000313" key="5">
    <source>
        <dbReference type="Proteomes" id="UP000507470"/>
    </source>
</evidence>
<dbReference type="InterPro" id="IPR049012">
    <property type="entry name" value="Mutator_transp_dom"/>
</dbReference>
<keyword evidence="2" id="KW-0812">Transmembrane</keyword>
<feature type="compositionally biased region" description="Polar residues" evidence="1">
    <location>
        <begin position="347"/>
        <end position="362"/>
    </location>
</feature>
<evidence type="ECO:0000256" key="1">
    <source>
        <dbReference type="SAM" id="MobiDB-lite"/>
    </source>
</evidence>
<keyword evidence="5" id="KW-1185">Reference proteome</keyword>
<dbReference type="OrthoDB" id="6094525at2759"/>
<evidence type="ECO:0000313" key="4">
    <source>
        <dbReference type="EMBL" id="CAC5411924.1"/>
    </source>
</evidence>